<evidence type="ECO:0000313" key="1">
    <source>
        <dbReference type="EMBL" id="PDS47385.1"/>
    </source>
</evidence>
<comment type="caution">
    <text evidence="1">The sequence shown here is derived from an EMBL/GenBank/DDBJ whole genome shotgun (WGS) entry which is preliminary data.</text>
</comment>
<dbReference type="Proteomes" id="UP000219972">
    <property type="component" value="Unassembled WGS sequence"/>
</dbReference>
<protein>
    <submittedName>
        <fullName evidence="1">Uncharacterized protein</fullName>
    </submittedName>
</protein>
<sequence length="66" mass="7458">MRNHGDNVLVRLIEKLKISIHFAQRIAQNRRLQGSGFIYILRKISPDCATKSRSADNIGTGQLLHS</sequence>
<accession>A0ABX4IWT1</accession>
<organism evidence="1 2">
    <name type="scientific">Rhizobium anhuiense</name>
    <dbReference type="NCBI Taxonomy" id="1184720"/>
    <lineage>
        <taxon>Bacteria</taxon>
        <taxon>Pseudomonadati</taxon>
        <taxon>Pseudomonadota</taxon>
        <taxon>Alphaproteobacteria</taxon>
        <taxon>Hyphomicrobiales</taxon>
        <taxon>Rhizobiaceae</taxon>
        <taxon>Rhizobium/Agrobacterium group</taxon>
        <taxon>Rhizobium</taxon>
    </lineage>
</organism>
<name>A0ABX4IWT1_9HYPH</name>
<reference evidence="1 2" key="1">
    <citation type="submission" date="2017-09" db="EMBL/GenBank/DDBJ databases">
        <title>Comparative genomics of rhizobia isolated from Phaseolus vulgaris in China.</title>
        <authorList>
            <person name="Tong W."/>
        </authorList>
    </citation>
    <scope>NUCLEOTIDE SEQUENCE [LARGE SCALE GENOMIC DNA]</scope>
    <source>
        <strain evidence="1 2">Y27</strain>
    </source>
</reference>
<evidence type="ECO:0000313" key="2">
    <source>
        <dbReference type="Proteomes" id="UP000219972"/>
    </source>
</evidence>
<gene>
    <name evidence="1" type="ORF">CO662_35165</name>
</gene>
<dbReference type="EMBL" id="NWSL01000049">
    <property type="protein sequence ID" value="PDS47385.1"/>
    <property type="molecule type" value="Genomic_DNA"/>
</dbReference>
<keyword evidence="2" id="KW-1185">Reference proteome</keyword>
<proteinExistence type="predicted"/>